<dbReference type="WBParaSite" id="TMUE_2000008693.1">
    <property type="protein sequence ID" value="TMUE_2000008693.1"/>
    <property type="gene ID" value="WBGene00300368"/>
</dbReference>
<reference evidence="3" key="1">
    <citation type="submission" date="2019-12" db="UniProtKB">
        <authorList>
            <consortium name="WormBaseParasite"/>
        </authorList>
    </citation>
    <scope>IDENTIFICATION</scope>
</reference>
<dbReference type="AlphaFoldDB" id="A0A5S6QNC8"/>
<organism evidence="2 3">
    <name type="scientific">Trichuris muris</name>
    <name type="common">Mouse whipworm</name>
    <dbReference type="NCBI Taxonomy" id="70415"/>
    <lineage>
        <taxon>Eukaryota</taxon>
        <taxon>Metazoa</taxon>
        <taxon>Ecdysozoa</taxon>
        <taxon>Nematoda</taxon>
        <taxon>Enoplea</taxon>
        <taxon>Dorylaimia</taxon>
        <taxon>Trichinellida</taxon>
        <taxon>Trichuridae</taxon>
        <taxon>Trichuris</taxon>
    </lineage>
</organism>
<protein>
    <submittedName>
        <fullName evidence="3">Peptidase A2 domain-containing protein</fullName>
    </submittedName>
</protein>
<dbReference type="Proteomes" id="UP000046395">
    <property type="component" value="Unassembled WGS sequence"/>
</dbReference>
<name>A0A5S6QNC8_TRIMR</name>
<proteinExistence type="predicted"/>
<evidence type="ECO:0000313" key="3">
    <source>
        <dbReference type="WBParaSite" id="TMUE_2000008693.1"/>
    </source>
</evidence>
<keyword evidence="2" id="KW-1185">Reference proteome</keyword>
<evidence type="ECO:0000313" key="2">
    <source>
        <dbReference type="Proteomes" id="UP000046395"/>
    </source>
</evidence>
<sequence>MFGQQRSLFNARYQCLKLTKNARDDLITYGGIVNLKCQRFQLSTLTEDHFKCLIFVCGLQSPNDAAMRLKLLNKIETETEVTVAKLVEECNRPRNLKHDIEMVQQSGGTDTLEIDAVSAKRSQKRSNVSLMHPDRAKVHEPLHMGRKEEFCPLDRTSSSSKQKANYRQQYQSRGSKSAPRISYTYKLASVRSVSNYRRYVTVDVMNKPITFQNDTGSDLTIISSQAWK</sequence>
<accession>A0A5S6QNC8</accession>
<evidence type="ECO:0000256" key="1">
    <source>
        <dbReference type="SAM" id="MobiDB-lite"/>
    </source>
</evidence>
<feature type="compositionally biased region" description="Polar residues" evidence="1">
    <location>
        <begin position="155"/>
        <end position="175"/>
    </location>
</feature>
<feature type="region of interest" description="Disordered" evidence="1">
    <location>
        <begin position="151"/>
        <end position="177"/>
    </location>
</feature>
<dbReference type="STRING" id="70415.A0A5S6QNC8"/>